<feature type="region of interest" description="Disordered" evidence="1">
    <location>
        <begin position="99"/>
        <end position="119"/>
    </location>
</feature>
<evidence type="ECO:0000313" key="3">
    <source>
        <dbReference type="Proteomes" id="UP001152320"/>
    </source>
</evidence>
<feature type="compositionally biased region" description="Polar residues" evidence="1">
    <location>
        <begin position="527"/>
        <end position="541"/>
    </location>
</feature>
<dbReference type="OrthoDB" id="5997366at2759"/>
<gene>
    <name evidence="2" type="ORF">HOLleu_30522</name>
</gene>
<dbReference type="EMBL" id="JAIZAY010000015">
    <property type="protein sequence ID" value="KAJ8028319.1"/>
    <property type="molecule type" value="Genomic_DNA"/>
</dbReference>
<evidence type="ECO:0000256" key="1">
    <source>
        <dbReference type="SAM" id="MobiDB-lite"/>
    </source>
</evidence>
<feature type="region of interest" description="Disordered" evidence="1">
    <location>
        <begin position="809"/>
        <end position="830"/>
    </location>
</feature>
<organism evidence="2 3">
    <name type="scientific">Holothuria leucospilota</name>
    <name type="common">Black long sea cucumber</name>
    <name type="synonym">Mertensiothuria leucospilota</name>
    <dbReference type="NCBI Taxonomy" id="206669"/>
    <lineage>
        <taxon>Eukaryota</taxon>
        <taxon>Metazoa</taxon>
        <taxon>Echinodermata</taxon>
        <taxon>Eleutherozoa</taxon>
        <taxon>Echinozoa</taxon>
        <taxon>Holothuroidea</taxon>
        <taxon>Aspidochirotacea</taxon>
        <taxon>Aspidochirotida</taxon>
        <taxon>Holothuriidae</taxon>
        <taxon>Holothuria</taxon>
    </lineage>
</organism>
<dbReference type="Proteomes" id="UP001152320">
    <property type="component" value="Chromosome 15"/>
</dbReference>
<proteinExistence type="predicted"/>
<keyword evidence="3" id="KW-1185">Reference proteome</keyword>
<reference evidence="2" key="1">
    <citation type="submission" date="2021-10" db="EMBL/GenBank/DDBJ databases">
        <title>Tropical sea cucumber genome reveals ecological adaptation and Cuvierian tubules defense mechanism.</title>
        <authorList>
            <person name="Chen T."/>
        </authorList>
    </citation>
    <scope>NUCLEOTIDE SEQUENCE</scope>
    <source>
        <strain evidence="2">Nanhai2018</strain>
        <tissue evidence="2">Muscle</tissue>
    </source>
</reference>
<feature type="compositionally biased region" description="Low complexity" evidence="1">
    <location>
        <begin position="809"/>
        <end position="820"/>
    </location>
</feature>
<name>A0A9Q1GYY9_HOLLE</name>
<accession>A0A9Q1GYY9</accession>
<evidence type="ECO:0000313" key="2">
    <source>
        <dbReference type="EMBL" id="KAJ8028319.1"/>
    </source>
</evidence>
<feature type="compositionally biased region" description="Polar residues" evidence="1">
    <location>
        <begin position="664"/>
        <end position="683"/>
    </location>
</feature>
<feature type="region of interest" description="Disordered" evidence="1">
    <location>
        <begin position="625"/>
        <end position="683"/>
    </location>
</feature>
<sequence>MYFQCTDAASKAKRKKGTGVGRSHLSILHTLVAGDHVFCSIDETLLKATVKVIDRFLREITVRIEGESEDRILNVKRIVLEEREDQRCERKRRKVKQKTCAEKTLRPEQSAENDDTGIEDGTSFFSTTGGDGSVICCGEVVRIMATTLEMLVSSIRKKGTGFEVHGCLFSCGLSEDIKIAVPAEKIAKIYSSNDGKQDPFMVLLNETCKKRKFVHGAVDCSIREPVWNWLVEELKGAYSPKGTHEAEIIQGVRALISHCMDLFEANFNCACYCNVCKGTYKVFESAGLFICSMMNLQRSSGSLEKALEFEILSQLSTKLKQHRSCKGELQLGDANISLPRFLVVELGLIEGRNYQVPPVQVKEDITVGGISYTLTAAVVMRKGHFLNVVKHDECFIRIDGKPLSGGHTFCANTFAGALKGNETISEHVYRTSPNNLGVHVLLYKRTGSTGQGVISCGQFQTIMLSKTTSSADKPETIDCFSSDEDDKFSVNVQNCNEPLAETRNCSSGWEWESHAPLKTSTPKKKVSNCSSAKQSKKSTQFPCEKGSPVSVQKKQPGYLGTELSDHKRLPHSASKNSSIEKIESTSGDGFRSKNVFECLEDEVNNGYTSIAKGVETVIGVSLSSNTQNSKVDKRKNNSGSFKANQKVQGTHKVKRPFKEIHENTLPSFQSPSQSRNNASKEGSSKFQDIVVNWDDNTLVLDSEKVHFQIHSNNLFLKCTDIFRVLDMSSHIHNKGYTQIEKRLSEHEKENCFLYENKRRKFINLNAVLTLLDAKKGWWKGKHSSVKELLMNLRDKLKLRSNSCEETNSCSSELEEQTSSSTGDVSHNTDCTNDSSSAFVEAEQADYYKRKLKFLKTKQYVSRRRRHDFLKGSVSNIISSVWKGSKQMFLDDIGCLIKPAVRHDSSSSFDKNDIVNVLRQAPPTKKAMKKYDNLLQEISAENYKTPVTVEDVVNLEENFSGTRLFEEMRKRLPNVFPSKREEYKVKKQYIKEFRAVLLPRRTATGWAVDPERLLEVLHFKYYWLEQKKFWRIYGDGREVGVPLENYVFCLLHGLARSVEKLLNLVVADVLSEANIAQQRGEDRTNYIDERLTALENNINKRGVRQGNFRIHFDKHGKPEPIKLNKDCALTIIAPTPQDKEKDFPHVLTNVSTNRPLGRQLLEAVQRKLSLRGMYTEAVVEKDIWFHFYKMFTILKNDPAPILVEGKQEGSLNPEDYIWGYTEQQKESYVHHAECFYQLFVLRYTSKNLTPYMVKFIDYGPIFMEQLPFSMGRYQSEAGEHANYLHNCFYYQHTTRHGGSQKSDPVLAIFSNMWKNLAYSICSGDGTVSGRKVGIDFQESLGNSTDPNKARTHANIR</sequence>
<feature type="compositionally biased region" description="Polar residues" evidence="1">
    <location>
        <begin position="821"/>
        <end position="830"/>
    </location>
</feature>
<comment type="caution">
    <text evidence="2">The sequence shown here is derived from an EMBL/GenBank/DDBJ whole genome shotgun (WGS) entry which is preliminary data.</text>
</comment>
<protein>
    <submittedName>
        <fullName evidence="2">Uncharacterized protein</fullName>
    </submittedName>
</protein>
<feature type="region of interest" description="Disordered" evidence="1">
    <location>
        <begin position="516"/>
        <end position="586"/>
    </location>
</feature>
<feature type="compositionally biased region" description="Polar residues" evidence="1">
    <location>
        <begin position="637"/>
        <end position="648"/>
    </location>
</feature>